<keyword evidence="6 8" id="KW-1133">Transmembrane helix</keyword>
<dbReference type="OrthoDB" id="1077582at2759"/>
<feature type="transmembrane region" description="Helical" evidence="8">
    <location>
        <begin position="273"/>
        <end position="294"/>
    </location>
</feature>
<keyword evidence="11" id="KW-1185">Reference proteome</keyword>
<dbReference type="GO" id="GO:0016020">
    <property type="term" value="C:membrane"/>
    <property type="evidence" value="ECO:0007669"/>
    <property type="project" value="UniProtKB-SubCell"/>
</dbReference>
<evidence type="ECO:0000256" key="8">
    <source>
        <dbReference type="SAM" id="Phobius"/>
    </source>
</evidence>
<feature type="domain" description="Wax synthase" evidence="9">
    <location>
        <begin position="218"/>
        <end position="307"/>
    </location>
</feature>
<dbReference type="EMBL" id="KN837138">
    <property type="protein sequence ID" value="KIJ41217.1"/>
    <property type="molecule type" value="Genomic_DNA"/>
</dbReference>
<dbReference type="PANTHER" id="PTHR31595:SF57">
    <property type="entry name" value="OS04G0481900 PROTEIN"/>
    <property type="match status" value="1"/>
</dbReference>
<keyword evidence="7 8" id="KW-0472">Membrane</keyword>
<feature type="transmembrane region" description="Helical" evidence="8">
    <location>
        <begin position="138"/>
        <end position="162"/>
    </location>
</feature>
<evidence type="ECO:0000256" key="5">
    <source>
        <dbReference type="ARBA" id="ARBA00022692"/>
    </source>
</evidence>
<evidence type="ECO:0000256" key="6">
    <source>
        <dbReference type="ARBA" id="ARBA00022989"/>
    </source>
</evidence>
<feature type="transmembrane region" description="Helical" evidence="8">
    <location>
        <begin position="58"/>
        <end position="80"/>
    </location>
</feature>
<comment type="pathway">
    <text evidence="2">Secondary metabolite biosynthesis.</text>
</comment>
<evidence type="ECO:0000256" key="7">
    <source>
        <dbReference type="ARBA" id="ARBA00023136"/>
    </source>
</evidence>
<dbReference type="GO" id="GO:0006629">
    <property type="term" value="P:lipid metabolic process"/>
    <property type="evidence" value="ECO:0007669"/>
    <property type="project" value="InterPro"/>
</dbReference>
<dbReference type="PANTHER" id="PTHR31595">
    <property type="entry name" value="LONG-CHAIN-ALCOHOL O-FATTY-ACYLTRANSFERASE 3-RELATED"/>
    <property type="match status" value="1"/>
</dbReference>
<dbReference type="Pfam" id="PF13813">
    <property type="entry name" value="MBOAT_2"/>
    <property type="match status" value="1"/>
</dbReference>
<gene>
    <name evidence="10" type="ORF">M422DRAFT_68273</name>
</gene>
<reference evidence="10 11" key="1">
    <citation type="submission" date="2014-06" db="EMBL/GenBank/DDBJ databases">
        <title>Evolutionary Origins and Diversification of the Mycorrhizal Mutualists.</title>
        <authorList>
            <consortium name="DOE Joint Genome Institute"/>
            <consortium name="Mycorrhizal Genomics Consortium"/>
            <person name="Kohler A."/>
            <person name="Kuo A."/>
            <person name="Nagy L.G."/>
            <person name="Floudas D."/>
            <person name="Copeland A."/>
            <person name="Barry K.W."/>
            <person name="Cichocki N."/>
            <person name="Veneault-Fourrey C."/>
            <person name="LaButti K."/>
            <person name="Lindquist E.A."/>
            <person name="Lipzen A."/>
            <person name="Lundell T."/>
            <person name="Morin E."/>
            <person name="Murat C."/>
            <person name="Riley R."/>
            <person name="Ohm R."/>
            <person name="Sun H."/>
            <person name="Tunlid A."/>
            <person name="Henrissat B."/>
            <person name="Grigoriev I.V."/>
            <person name="Hibbett D.S."/>
            <person name="Martin F."/>
        </authorList>
    </citation>
    <scope>NUCLEOTIDE SEQUENCE [LARGE SCALE GENOMIC DNA]</scope>
    <source>
        <strain evidence="10 11">SS14</strain>
    </source>
</reference>
<evidence type="ECO:0000259" key="9">
    <source>
        <dbReference type="Pfam" id="PF13813"/>
    </source>
</evidence>
<evidence type="ECO:0000256" key="3">
    <source>
        <dbReference type="ARBA" id="ARBA00007282"/>
    </source>
</evidence>
<feature type="transmembrane region" description="Helical" evidence="8">
    <location>
        <begin position="340"/>
        <end position="362"/>
    </location>
</feature>
<evidence type="ECO:0000256" key="1">
    <source>
        <dbReference type="ARBA" id="ARBA00004141"/>
    </source>
</evidence>
<organism evidence="10 11">
    <name type="scientific">Sphaerobolus stellatus (strain SS14)</name>
    <dbReference type="NCBI Taxonomy" id="990650"/>
    <lineage>
        <taxon>Eukaryota</taxon>
        <taxon>Fungi</taxon>
        <taxon>Dikarya</taxon>
        <taxon>Basidiomycota</taxon>
        <taxon>Agaricomycotina</taxon>
        <taxon>Agaricomycetes</taxon>
        <taxon>Phallomycetidae</taxon>
        <taxon>Geastrales</taxon>
        <taxon>Sphaerobolaceae</taxon>
        <taxon>Sphaerobolus</taxon>
    </lineage>
</organism>
<feature type="transmembrane region" description="Helical" evidence="8">
    <location>
        <begin position="182"/>
        <end position="210"/>
    </location>
</feature>
<dbReference type="AlphaFoldDB" id="A0A0C9VIB3"/>
<dbReference type="InterPro" id="IPR044851">
    <property type="entry name" value="Wax_synthase"/>
</dbReference>
<evidence type="ECO:0000313" key="10">
    <source>
        <dbReference type="EMBL" id="KIJ41217.1"/>
    </source>
</evidence>
<dbReference type="GO" id="GO:0008374">
    <property type="term" value="F:O-acyltransferase activity"/>
    <property type="evidence" value="ECO:0007669"/>
    <property type="project" value="InterPro"/>
</dbReference>
<protein>
    <recommendedName>
        <fullName evidence="9">Wax synthase domain-containing protein</fullName>
    </recommendedName>
</protein>
<feature type="transmembrane region" description="Helical" evidence="8">
    <location>
        <begin position="300"/>
        <end position="319"/>
    </location>
</feature>
<evidence type="ECO:0000256" key="4">
    <source>
        <dbReference type="ARBA" id="ARBA00022679"/>
    </source>
</evidence>
<accession>A0A0C9VIB3</accession>
<dbReference type="InterPro" id="IPR032805">
    <property type="entry name" value="Wax_synthase_dom"/>
</dbReference>
<feature type="transmembrane region" description="Helical" evidence="8">
    <location>
        <begin position="6"/>
        <end position="26"/>
    </location>
</feature>
<dbReference type="Proteomes" id="UP000054279">
    <property type="component" value="Unassembled WGS sequence"/>
</dbReference>
<comment type="similarity">
    <text evidence="3">Belongs to the wax synthase family.</text>
</comment>
<comment type="subcellular location">
    <subcellularLocation>
        <location evidence="1">Membrane</location>
        <topology evidence="1">Multi-pass membrane protein</topology>
    </subcellularLocation>
</comment>
<dbReference type="HOGENOM" id="CLU_032731_1_0_1"/>
<keyword evidence="4" id="KW-0808">Transferase</keyword>
<name>A0A0C9VIB3_SPHS4</name>
<proteinExistence type="inferred from homology"/>
<evidence type="ECO:0000256" key="2">
    <source>
        <dbReference type="ARBA" id="ARBA00005179"/>
    </source>
</evidence>
<evidence type="ECO:0000313" key="11">
    <source>
        <dbReference type="Proteomes" id="UP000054279"/>
    </source>
</evidence>
<sequence>MGLNHDLISLAFASAGLNFFVLGLIANPKSQQHRLLMLATVTSHYLLSFYWVTPTYALFTYLHGVQLFFSFLRLTDFLYLNGGDRKLQGQEQPTPSLSFLDRIKWGVKYSISIRWIGWEMESKAALLPRRTWNSRQKFLFYQFIWAITYGIMLDIALLPITFRPSVSGDPTKTASYPLIWRYMIIGVTPPIACLGLQITYSICSILLVLFDLSNPNEWPPLFGPLKESYTIRRLWGRTWHQFFRVDGTKALLNHAQYFTDGFLKLKNRKLKNLVQLFTVFFLSGLIHEAGDYAVHRRWNGSSMCYFLVQAAGIALEDLLGIPRAIGGKEASSQKRWVGYIWTYGWSFLTAPLFVDPALFFVVREGTSYFSPILGISKGEWFPDLGVLRQGSIR</sequence>
<keyword evidence="5 8" id="KW-0812">Transmembrane</keyword>